<keyword evidence="2" id="KW-1185">Reference proteome</keyword>
<proteinExistence type="predicted"/>
<dbReference type="PATRIC" id="fig|1195763.3.peg.4108"/>
<sequence>MITCIARPINPNELSLLDGSENDNLIILGEDDAVLKIIPAPPDGWNHDTLENACNAQEFDYADAFLDTRWIGSTEV</sequence>
<dbReference type="RefSeq" id="WP_047880519.1">
    <property type="nucleotide sequence ID" value="NZ_LDOT01000032.1"/>
</dbReference>
<dbReference type="Proteomes" id="UP000036097">
    <property type="component" value="Unassembled WGS sequence"/>
</dbReference>
<comment type="caution">
    <text evidence="1">The sequence shown here is derived from an EMBL/GenBank/DDBJ whole genome shotgun (WGS) entry which is preliminary data.</text>
</comment>
<evidence type="ECO:0000313" key="1">
    <source>
        <dbReference type="EMBL" id="KLV03558.1"/>
    </source>
</evidence>
<dbReference type="EMBL" id="LDOT01000032">
    <property type="protein sequence ID" value="KLV03558.1"/>
    <property type="molecule type" value="Genomic_DNA"/>
</dbReference>
<accession>A0A0J1GUY3</accession>
<dbReference type="OrthoDB" id="9153664at2"/>
<organism evidence="1 2">
    <name type="scientific">Photobacterium aquae</name>
    <dbReference type="NCBI Taxonomy" id="1195763"/>
    <lineage>
        <taxon>Bacteria</taxon>
        <taxon>Pseudomonadati</taxon>
        <taxon>Pseudomonadota</taxon>
        <taxon>Gammaproteobacteria</taxon>
        <taxon>Vibrionales</taxon>
        <taxon>Vibrionaceae</taxon>
        <taxon>Photobacterium</taxon>
    </lineage>
</organism>
<evidence type="ECO:0000313" key="2">
    <source>
        <dbReference type="Proteomes" id="UP000036097"/>
    </source>
</evidence>
<gene>
    <name evidence="1" type="ORF">ABT56_19210</name>
</gene>
<protein>
    <submittedName>
        <fullName evidence="1">Uncharacterized protein</fullName>
    </submittedName>
</protein>
<dbReference type="AlphaFoldDB" id="A0A0J1GUY3"/>
<reference evidence="1 2" key="1">
    <citation type="submission" date="2015-05" db="EMBL/GenBank/DDBJ databases">
        <title>Photobacterium galathea sp. nov.</title>
        <authorList>
            <person name="Machado H."/>
            <person name="Gram L."/>
        </authorList>
    </citation>
    <scope>NUCLEOTIDE SEQUENCE [LARGE SCALE GENOMIC DNA]</scope>
    <source>
        <strain evidence="1 2">CGMCC 1.12159</strain>
    </source>
</reference>
<name>A0A0J1GUY3_9GAMM</name>